<evidence type="ECO:0000259" key="7">
    <source>
        <dbReference type="PROSITE" id="PS51722"/>
    </source>
</evidence>
<keyword evidence="3" id="KW-0548">Nucleotidyltransferase</keyword>
<dbReference type="InterPro" id="IPR009001">
    <property type="entry name" value="Transl_elong_EF1A/Init_IF2_C"/>
</dbReference>
<dbReference type="Proteomes" id="UP000238358">
    <property type="component" value="Chromosome"/>
</dbReference>
<dbReference type="PROSITE" id="PS51722">
    <property type="entry name" value="G_TR_2"/>
    <property type="match status" value="1"/>
</dbReference>
<dbReference type="EMBL" id="CP027569">
    <property type="protein sequence ID" value="AVO28143.1"/>
    <property type="molecule type" value="Genomic_DNA"/>
</dbReference>
<dbReference type="InterPro" id="IPR031157">
    <property type="entry name" value="G_TR_CS"/>
</dbReference>
<dbReference type="InterPro" id="IPR005225">
    <property type="entry name" value="Small_GTP-bd"/>
</dbReference>
<dbReference type="InterPro" id="IPR044139">
    <property type="entry name" value="CysN_NoDQ_III"/>
</dbReference>
<dbReference type="GO" id="GO:0003924">
    <property type="term" value="F:GTPase activity"/>
    <property type="evidence" value="ECO:0007669"/>
    <property type="project" value="InterPro"/>
</dbReference>
<dbReference type="CDD" id="cd04095">
    <property type="entry name" value="CysN_NoDQ_III"/>
    <property type="match status" value="1"/>
</dbReference>
<dbReference type="NCBIfam" id="TIGR00231">
    <property type="entry name" value="small_GTP"/>
    <property type="match status" value="1"/>
</dbReference>
<dbReference type="InterPro" id="IPR027417">
    <property type="entry name" value="P-loop_NTPase"/>
</dbReference>
<dbReference type="GO" id="GO:0004781">
    <property type="term" value="F:sulfate adenylyltransferase (ATP) activity"/>
    <property type="evidence" value="ECO:0007669"/>
    <property type="project" value="UniProtKB-EC"/>
</dbReference>
<dbReference type="FunFam" id="3.40.50.300:FF:000119">
    <property type="entry name" value="Sulfate adenylyltransferase subunit 1"/>
    <property type="match status" value="1"/>
</dbReference>
<proteinExistence type="predicted"/>
<evidence type="ECO:0000256" key="1">
    <source>
        <dbReference type="ARBA" id="ARBA00012391"/>
    </source>
</evidence>
<dbReference type="OrthoDB" id="9804504at2"/>
<dbReference type="InterPro" id="IPR000795">
    <property type="entry name" value="T_Tr_GTP-bd_dom"/>
</dbReference>
<dbReference type="SUPFAM" id="SSF50447">
    <property type="entry name" value="Translation proteins"/>
    <property type="match status" value="1"/>
</dbReference>
<dbReference type="GO" id="GO:0005525">
    <property type="term" value="F:GTP binding"/>
    <property type="evidence" value="ECO:0007669"/>
    <property type="project" value="UniProtKB-KW"/>
</dbReference>
<accession>A0A2S0M9N3</accession>
<organism evidence="8 9">
    <name type="scientific">Megasphaera elsdenii</name>
    <dbReference type="NCBI Taxonomy" id="907"/>
    <lineage>
        <taxon>Bacteria</taxon>
        <taxon>Bacillati</taxon>
        <taxon>Bacillota</taxon>
        <taxon>Negativicutes</taxon>
        <taxon>Veillonellales</taxon>
        <taxon>Veillonellaceae</taxon>
        <taxon>Megasphaera</taxon>
    </lineage>
</organism>
<dbReference type="Pfam" id="PF22594">
    <property type="entry name" value="GTP-eEF1A_C"/>
    <property type="match status" value="1"/>
</dbReference>
<evidence type="ECO:0000256" key="6">
    <source>
        <dbReference type="ARBA" id="ARBA00023134"/>
    </source>
</evidence>
<dbReference type="InterPro" id="IPR041757">
    <property type="entry name" value="CysN_GTP-bd"/>
</dbReference>
<dbReference type="SUPFAM" id="SSF50465">
    <property type="entry name" value="EF-Tu/eEF-1alpha/eIF2-gamma C-terminal domain"/>
    <property type="match status" value="1"/>
</dbReference>
<dbReference type="PANTHER" id="PTHR23115">
    <property type="entry name" value="TRANSLATION FACTOR"/>
    <property type="match status" value="1"/>
</dbReference>
<dbReference type="CDD" id="cd04166">
    <property type="entry name" value="CysN_ATPS"/>
    <property type="match status" value="1"/>
</dbReference>
<keyword evidence="2" id="KW-0808">Transferase</keyword>
<dbReference type="SUPFAM" id="SSF52540">
    <property type="entry name" value="P-loop containing nucleoside triphosphate hydrolases"/>
    <property type="match status" value="1"/>
</dbReference>
<dbReference type="PRINTS" id="PR00315">
    <property type="entry name" value="ELONGATNFCT"/>
</dbReference>
<evidence type="ECO:0000256" key="5">
    <source>
        <dbReference type="ARBA" id="ARBA00022840"/>
    </source>
</evidence>
<dbReference type="GO" id="GO:0005524">
    <property type="term" value="F:ATP binding"/>
    <property type="evidence" value="ECO:0007669"/>
    <property type="project" value="UniProtKB-KW"/>
</dbReference>
<sequence>MDRNGNGLLKFITCGSVDDGKSTLIGHLLYDAKLLYADQKKALELESKVGSRGGAIDYSLLLDGLMAEREQGITIDVAYRYFSTDNRSFIVADTPGHEEYTRNMAVGASFADLAIILIDATKGVLVQTRRHARICALMGIRYFVFAINKMDLAGYSQKHFEEIKAQIAKLRDELELANVILIPVSATEGDNVTKASTNMPWYQGPTILDYLETVNVEEDKEEGFYLPIQRVCRPNHTFRGFQGQIESGSLAVGDTITTLPSKEEAKVKSILIGFDTVDSAVKGQPVNIQLDREVDVSRGCVFTKGTDVALSQRITATMLWMDDQDLAVGKEYVVKLGTKEIVGVLTNIDYTIDVNTGEKKRASSLTKNEIAVCTLFLQEPIVVDTFSHHKVLGELILIDRVTNMTSACGVVIDVHDTNADHTFVHGSLKARGDVFEDFFYGMQSLNITKAKPAFHQYHIGDTIPTKGETYAYPDDFDILILRDKVAVEIRDAKVANILALDGYAYTEQPLVNGRGFAINVHSPQEFAAFKADCAKAGENSDADLFDKWMTFETYRKIKFHNDFE</sequence>
<dbReference type="AlphaFoldDB" id="A0A2S0M9N3"/>
<dbReference type="PROSITE" id="PS00301">
    <property type="entry name" value="G_TR_1"/>
    <property type="match status" value="1"/>
</dbReference>
<dbReference type="InterPro" id="IPR011779">
    <property type="entry name" value="SO4_adenylTrfase_lsu"/>
</dbReference>
<reference evidence="8 9" key="1">
    <citation type="journal article" date="2018" name="Genome Announc.">
        <title>Complete genomes of two Megasphaera elsdenii strains, NCIMB 702410 and ATCC 25940.</title>
        <authorList>
            <person name="Hatmaker E.A."/>
            <person name="O'Dell K."/>
            <person name="Riley L.A."/>
            <person name="Klingeman D.M."/>
            <person name="Guss A.M."/>
        </authorList>
    </citation>
    <scope>NUCLEOTIDE SEQUENCE [LARGE SCALE GENOMIC DNA]</scope>
    <source>
        <strain evidence="8 9">NCIMB702410</strain>
    </source>
</reference>
<dbReference type="Gene3D" id="2.40.30.10">
    <property type="entry name" value="Translation factors"/>
    <property type="match status" value="2"/>
</dbReference>
<dbReference type="NCBIfam" id="TIGR02034">
    <property type="entry name" value="CysN"/>
    <property type="match status" value="1"/>
</dbReference>
<gene>
    <name evidence="8" type="ORF">C6Y28_11155</name>
</gene>
<feature type="domain" description="Tr-type G" evidence="7">
    <location>
        <begin position="6"/>
        <end position="220"/>
    </location>
</feature>
<keyword evidence="4" id="KW-0547">Nucleotide-binding</keyword>
<evidence type="ECO:0000313" key="8">
    <source>
        <dbReference type="EMBL" id="AVO28143.1"/>
    </source>
</evidence>
<dbReference type="InterPro" id="IPR050100">
    <property type="entry name" value="TRAFAC_GTPase_members"/>
</dbReference>
<evidence type="ECO:0000313" key="9">
    <source>
        <dbReference type="Proteomes" id="UP000238358"/>
    </source>
</evidence>
<dbReference type="InterPro" id="IPR009000">
    <property type="entry name" value="Transl_B-barrel_sf"/>
</dbReference>
<evidence type="ECO:0000256" key="3">
    <source>
        <dbReference type="ARBA" id="ARBA00022695"/>
    </source>
</evidence>
<keyword evidence="6" id="KW-0342">GTP-binding</keyword>
<dbReference type="Gene3D" id="3.40.50.300">
    <property type="entry name" value="P-loop containing nucleotide triphosphate hydrolases"/>
    <property type="match status" value="1"/>
</dbReference>
<dbReference type="GO" id="GO:0006790">
    <property type="term" value="P:sulfur compound metabolic process"/>
    <property type="evidence" value="ECO:0007669"/>
    <property type="project" value="InterPro"/>
</dbReference>
<evidence type="ECO:0000256" key="2">
    <source>
        <dbReference type="ARBA" id="ARBA00022679"/>
    </source>
</evidence>
<dbReference type="EC" id="2.7.7.4" evidence="1"/>
<dbReference type="InterPro" id="IPR054696">
    <property type="entry name" value="GTP-eEF1A_C"/>
</dbReference>
<name>A0A2S0M9N3_MEGEL</name>
<dbReference type="Pfam" id="PF00009">
    <property type="entry name" value="GTP_EFTU"/>
    <property type="match status" value="1"/>
</dbReference>
<keyword evidence="5" id="KW-0067">ATP-binding</keyword>
<protein>
    <recommendedName>
        <fullName evidence="1">sulfate adenylyltransferase</fullName>
        <ecNumber evidence="1">2.7.7.4</ecNumber>
    </recommendedName>
</protein>
<evidence type="ECO:0000256" key="4">
    <source>
        <dbReference type="ARBA" id="ARBA00022741"/>
    </source>
</evidence>
<dbReference type="RefSeq" id="WP_072023467.1">
    <property type="nucleotide sequence ID" value="NZ_CAMFOL010000020.1"/>
</dbReference>